<gene>
    <name evidence="5" type="ORF">M419DRAFT_80502</name>
</gene>
<proteinExistence type="predicted"/>
<dbReference type="HOGENOM" id="CLU_000288_6_16_1"/>
<dbReference type="InterPro" id="IPR027417">
    <property type="entry name" value="P-loop_NTPase"/>
</dbReference>
<keyword evidence="1 3" id="KW-0853">WD repeat</keyword>
<dbReference type="EMBL" id="KI911148">
    <property type="protein sequence ID" value="ETS01555.1"/>
    <property type="molecule type" value="Genomic_DNA"/>
</dbReference>
<dbReference type="PANTHER" id="PTHR10039:SF14">
    <property type="entry name" value="NACHT DOMAIN-CONTAINING PROTEIN"/>
    <property type="match status" value="1"/>
</dbReference>
<dbReference type="Pfam" id="PF17100">
    <property type="entry name" value="NACHT_N"/>
    <property type="match status" value="1"/>
</dbReference>
<sequence>TASAPTSTSTNEGPFGPLQGRLWNEAYELLKSSNAELVASYEKVLSRELLRGQHGNTESASSENRIDAEYGERWRQMYTVADAALRRQEEKVAKKQKIGAGLAAVSTAMRQALRTVPEAAVAWTGVCLAFEMISNSIQEAKANQKGMVYVISRMDWYWHLPDILLEGDQSEPAPSALRDRTEKHIVDLYHKLLLYQMKSVCRYYRQHGSVLWRDAIKTDDWTGQLDDIRHAEAIVQEETRAFNGLEIHRRLAEIDRSSRILQSDIQGFWPKLQERILSQDEERCLKDLRVTDPRDDKSRIELTNGGLLQGVYGWAIKHDDFVAWRDGKEKHLLWIKGDPGKGKTMLVCGIIDELQILDIRPCYFFCQATDPRLNTATAVLRGLIYLLVDTNRQLLPHIQEKYDQAGTALFQDANSWVVLSQMFTKLLEDPSLDGQVFIIDALDECQTDLERLLDLIVGKSANPHAKWIVSSRNWTTIEAKLGAASQKIRFSLELNEQSVAEAICVFVSQKAAQLRVAKGLDEEMERKVQSYLTDNARGTFLWVALVCKELSRMGVRKRHVMKKMAEFPPDLGPLYERMMQQIRESEDSDLCEKILLLAAIVYRPVTLAELASLLDIEDDFSDEDLEEIVASCGSFLVVRDSVVRFVHQSAQDFLLKDKTFAPRLGSQHYAVFLRSMEILSATLRRDMYNLRYPGVLIEEQMPNQQEDVLRHARYSCVCWADHLKAVNDLEKEKCVLSLQKDGIIHRFLNNKLLNWLEACSLIGGMTDATRMVGTLRGLIYSSALIFSPTCSLVRQRYEETEGPEWIVKLPFMPSEWTARLQCLEGHKDIVTALAFSRDGTQLASGSVDHEAKVWDIETGVCLHTFSCHDARFSWAADFSLDASRLAMAPSRCIHILDASTGNCLQEFGKQSEVFDALKFLTDPKSLMSASGGGCYRIWDITTGACLRQLNCDSLSACNLAVPSPDGTLIADLSGAAGSNYQIELWDMAMSVSTKASKKLTDVLWKLLFSPDGKHLALAFFSEEVHSSTIELWDSTNGACLMKFETSGQLITSLAFFPDGQRLASGGAQSIDIWDVFSGVRLQSINVESVISTGPGIGSIALSSDGSLLAAASMGPPVFGIWDTNSAGSLQWSNDGTKSIGNEIVAVAFSPDDARIELASRSGSVHIYDVSTGTALQTFDSFFEPLHGDLTCALQLQPVPRLPNGRTDVVDASLEQFLPQTLGVSGLKFCPRSDWIYKGEQRVLWLPPEYRPYTMATHDEGFVGIVFEAHQMLLLQFSMDELEKVLA</sequence>
<evidence type="ECO:0000259" key="4">
    <source>
        <dbReference type="PROSITE" id="PS50837"/>
    </source>
</evidence>
<evidence type="ECO:0000313" key="6">
    <source>
        <dbReference type="Proteomes" id="UP000024376"/>
    </source>
</evidence>
<dbReference type="Gene3D" id="2.130.10.10">
    <property type="entry name" value="YVTN repeat-like/Quinoprotein amine dehydrogenase"/>
    <property type="match status" value="2"/>
</dbReference>
<dbReference type="SUPFAM" id="SSF52540">
    <property type="entry name" value="P-loop containing nucleoside triphosphate hydrolases"/>
    <property type="match status" value="1"/>
</dbReference>
<dbReference type="SUPFAM" id="SSF50978">
    <property type="entry name" value="WD40 repeat-like"/>
    <property type="match status" value="1"/>
</dbReference>
<dbReference type="Pfam" id="PF24883">
    <property type="entry name" value="NPHP3_N"/>
    <property type="match status" value="1"/>
</dbReference>
<evidence type="ECO:0000313" key="5">
    <source>
        <dbReference type="EMBL" id="ETS01555.1"/>
    </source>
</evidence>
<evidence type="ECO:0000256" key="2">
    <source>
        <dbReference type="ARBA" id="ARBA00022737"/>
    </source>
</evidence>
<dbReference type="SMART" id="SM00320">
    <property type="entry name" value="WD40"/>
    <property type="match status" value="5"/>
</dbReference>
<evidence type="ECO:0000256" key="1">
    <source>
        <dbReference type="ARBA" id="ARBA00022574"/>
    </source>
</evidence>
<dbReference type="PROSITE" id="PS00678">
    <property type="entry name" value="WD_REPEATS_1"/>
    <property type="match status" value="1"/>
</dbReference>
<dbReference type="Proteomes" id="UP000024376">
    <property type="component" value="Unassembled WGS sequence"/>
</dbReference>
<protein>
    <recommendedName>
        <fullName evidence="4">NACHT domain-containing protein</fullName>
    </recommendedName>
</protein>
<dbReference type="SUPFAM" id="SSF69304">
    <property type="entry name" value="Tricorn protease N-terminal domain"/>
    <property type="match status" value="1"/>
</dbReference>
<reference evidence="6" key="1">
    <citation type="journal article" date="2013" name="Ind. Biotechnol.">
        <title>Comparative genomics analysis of Trichoderma reesei strains.</title>
        <authorList>
            <person name="Koike H."/>
            <person name="Aerts A."/>
            <person name="LaButti K."/>
            <person name="Grigoriev I.V."/>
            <person name="Baker S.E."/>
        </authorList>
    </citation>
    <scope>NUCLEOTIDE SEQUENCE [LARGE SCALE GENOMIC DNA]</scope>
    <source>
        <strain evidence="6">ATCC 56765 / BCRC 32924 / NRRL 11460 / Rut C-30</strain>
    </source>
</reference>
<accession>A0A024S876</accession>
<dbReference type="InterPro" id="IPR015943">
    <property type="entry name" value="WD40/YVTN_repeat-like_dom_sf"/>
</dbReference>
<dbReference type="CDD" id="cd00200">
    <property type="entry name" value="WD40"/>
    <property type="match status" value="1"/>
</dbReference>
<dbReference type="InterPro" id="IPR031359">
    <property type="entry name" value="NACHT_N"/>
</dbReference>
<keyword evidence="2" id="KW-0677">Repeat</keyword>
<dbReference type="Pfam" id="PF00400">
    <property type="entry name" value="WD40"/>
    <property type="match status" value="2"/>
</dbReference>
<dbReference type="KEGG" id="trr:M419DRAFT_80502"/>
<dbReference type="InterPro" id="IPR054471">
    <property type="entry name" value="GPIID_WHD"/>
</dbReference>
<name>A0A024S876_HYPJR</name>
<dbReference type="InterPro" id="IPR007111">
    <property type="entry name" value="NACHT_NTPase"/>
</dbReference>
<organism evidence="5 6">
    <name type="scientific">Hypocrea jecorina (strain ATCC 56765 / BCRC 32924 / NRRL 11460 / Rut C-30)</name>
    <name type="common">Trichoderma reesei</name>
    <dbReference type="NCBI Taxonomy" id="1344414"/>
    <lineage>
        <taxon>Eukaryota</taxon>
        <taxon>Fungi</taxon>
        <taxon>Dikarya</taxon>
        <taxon>Ascomycota</taxon>
        <taxon>Pezizomycotina</taxon>
        <taxon>Sordariomycetes</taxon>
        <taxon>Hypocreomycetidae</taxon>
        <taxon>Hypocreales</taxon>
        <taxon>Hypocreaceae</taxon>
        <taxon>Trichoderma</taxon>
    </lineage>
</organism>
<dbReference type="InterPro" id="IPR056884">
    <property type="entry name" value="NPHP3-like_N"/>
</dbReference>
<feature type="domain" description="NACHT" evidence="4">
    <location>
        <begin position="331"/>
        <end position="547"/>
    </location>
</feature>
<dbReference type="PROSITE" id="PS50082">
    <property type="entry name" value="WD_REPEATS_2"/>
    <property type="match status" value="1"/>
</dbReference>
<feature type="non-terminal residue" evidence="5">
    <location>
        <position position="1"/>
    </location>
</feature>
<dbReference type="PANTHER" id="PTHR10039">
    <property type="entry name" value="AMELOGENIN"/>
    <property type="match status" value="1"/>
</dbReference>
<dbReference type="OrthoDB" id="538223at2759"/>
<dbReference type="Pfam" id="PF22939">
    <property type="entry name" value="WHD_GPIID"/>
    <property type="match status" value="1"/>
</dbReference>
<evidence type="ECO:0000256" key="3">
    <source>
        <dbReference type="PROSITE-ProRule" id="PRU00221"/>
    </source>
</evidence>
<dbReference type="PROSITE" id="PS50294">
    <property type="entry name" value="WD_REPEATS_REGION"/>
    <property type="match status" value="1"/>
</dbReference>
<dbReference type="InterPro" id="IPR019775">
    <property type="entry name" value="WD40_repeat_CS"/>
</dbReference>
<feature type="repeat" description="WD" evidence="3">
    <location>
        <begin position="823"/>
        <end position="864"/>
    </location>
</feature>
<dbReference type="PROSITE" id="PS50837">
    <property type="entry name" value="NACHT"/>
    <property type="match status" value="1"/>
</dbReference>
<dbReference type="Gene3D" id="3.40.50.300">
    <property type="entry name" value="P-loop containing nucleotide triphosphate hydrolases"/>
    <property type="match status" value="1"/>
</dbReference>
<dbReference type="InterPro" id="IPR001680">
    <property type="entry name" value="WD40_rpt"/>
</dbReference>
<dbReference type="InterPro" id="IPR036322">
    <property type="entry name" value="WD40_repeat_dom_sf"/>
</dbReference>